<feature type="domain" description="SGNH hydrolase-type esterase" evidence="2">
    <location>
        <begin position="13"/>
        <end position="256"/>
    </location>
</feature>
<evidence type="ECO:0000313" key="3">
    <source>
        <dbReference type="EMBL" id="GID57071.1"/>
    </source>
</evidence>
<proteinExistence type="predicted"/>
<dbReference type="InterPro" id="IPR013830">
    <property type="entry name" value="SGNH_hydro"/>
</dbReference>
<comment type="caution">
    <text evidence="3">The sequence shown here is derived from an EMBL/GenBank/DDBJ whole genome shotgun (WGS) entry which is preliminary data.</text>
</comment>
<feature type="signal peptide" evidence="1">
    <location>
        <begin position="1"/>
        <end position="19"/>
    </location>
</feature>
<dbReference type="SUPFAM" id="SSF52266">
    <property type="entry name" value="SGNH hydrolase"/>
    <property type="match status" value="1"/>
</dbReference>
<dbReference type="RefSeq" id="WP_203799279.1">
    <property type="nucleotide sequence ID" value="NZ_BAAAQE010000094.1"/>
</dbReference>
<keyword evidence="3" id="KW-0378">Hydrolase</keyword>
<evidence type="ECO:0000256" key="1">
    <source>
        <dbReference type="SAM" id="SignalP"/>
    </source>
</evidence>
<dbReference type="Gene3D" id="3.40.50.1110">
    <property type="entry name" value="SGNH hydrolase"/>
    <property type="match status" value="1"/>
</dbReference>
<gene>
    <name evidence="3" type="ORF">Aco03nite_054750</name>
</gene>
<sequence length="269" mass="28589">MIARMVASLSYAALGSSFASGPGIEPVVDRHAMRSGDNYPHRLARLLDADLTDLSVSGATTATILDQPQATIWGTEFPPQLDGVPERADLVTVTAGGNDLRYMGALLFTAWNHLQPGGPMARLMGADLPDGVPRPGDEDIERTADGLTRIVSRVRARAPRSRVLLVDYLTILADDVTPRPGIPFSAAEFEEFRLIRAALETAYELAAQRSGAELVAVSRISRDHALGSAEPWILPFSADPTGAAGSFHPNAEGMAAVADEIARHVTGQG</sequence>
<dbReference type="InterPro" id="IPR037460">
    <property type="entry name" value="SEST-like"/>
</dbReference>
<reference evidence="3 4" key="1">
    <citation type="submission" date="2021-01" db="EMBL/GenBank/DDBJ databases">
        <title>Whole genome shotgun sequence of Actinoplanes couchii NBRC 106145.</title>
        <authorList>
            <person name="Komaki H."/>
            <person name="Tamura T."/>
        </authorList>
    </citation>
    <scope>NUCLEOTIDE SEQUENCE [LARGE SCALE GENOMIC DNA]</scope>
    <source>
        <strain evidence="3 4">NBRC 106145</strain>
    </source>
</reference>
<accession>A0ABQ3XEZ0</accession>
<evidence type="ECO:0000259" key="2">
    <source>
        <dbReference type="Pfam" id="PF13472"/>
    </source>
</evidence>
<name>A0ABQ3XEZ0_9ACTN</name>
<dbReference type="PANTHER" id="PTHR37981:SF1">
    <property type="entry name" value="SGNH HYDROLASE-TYPE ESTERASE DOMAIN-CONTAINING PROTEIN"/>
    <property type="match status" value="1"/>
</dbReference>
<dbReference type="InterPro" id="IPR036514">
    <property type="entry name" value="SGNH_hydro_sf"/>
</dbReference>
<dbReference type="CDD" id="cd01823">
    <property type="entry name" value="SEST_like"/>
    <property type="match status" value="1"/>
</dbReference>
<protein>
    <submittedName>
        <fullName evidence="3">Hydrolase</fullName>
    </submittedName>
</protein>
<organism evidence="3 4">
    <name type="scientific">Actinoplanes couchii</name>
    <dbReference type="NCBI Taxonomy" id="403638"/>
    <lineage>
        <taxon>Bacteria</taxon>
        <taxon>Bacillati</taxon>
        <taxon>Actinomycetota</taxon>
        <taxon>Actinomycetes</taxon>
        <taxon>Micromonosporales</taxon>
        <taxon>Micromonosporaceae</taxon>
        <taxon>Actinoplanes</taxon>
    </lineage>
</organism>
<evidence type="ECO:0000313" key="4">
    <source>
        <dbReference type="Proteomes" id="UP000612282"/>
    </source>
</evidence>
<dbReference type="PANTHER" id="PTHR37981">
    <property type="entry name" value="LIPASE 2"/>
    <property type="match status" value="1"/>
</dbReference>
<dbReference type="Pfam" id="PF13472">
    <property type="entry name" value="Lipase_GDSL_2"/>
    <property type="match status" value="1"/>
</dbReference>
<dbReference type="Proteomes" id="UP000612282">
    <property type="component" value="Unassembled WGS sequence"/>
</dbReference>
<keyword evidence="4" id="KW-1185">Reference proteome</keyword>
<dbReference type="GO" id="GO:0016787">
    <property type="term" value="F:hydrolase activity"/>
    <property type="evidence" value="ECO:0007669"/>
    <property type="project" value="UniProtKB-KW"/>
</dbReference>
<dbReference type="EMBL" id="BOMG01000064">
    <property type="protein sequence ID" value="GID57071.1"/>
    <property type="molecule type" value="Genomic_DNA"/>
</dbReference>
<keyword evidence="1" id="KW-0732">Signal</keyword>
<feature type="chain" id="PRO_5047124838" evidence="1">
    <location>
        <begin position="20"/>
        <end position="269"/>
    </location>
</feature>